<evidence type="ECO:0000313" key="6">
    <source>
        <dbReference type="Proteomes" id="UP000031516"/>
    </source>
</evidence>
<dbReference type="Gene3D" id="3.30.70.330">
    <property type="match status" value="1"/>
</dbReference>
<evidence type="ECO:0000259" key="4">
    <source>
        <dbReference type="PROSITE" id="PS50102"/>
    </source>
</evidence>
<dbReference type="GO" id="GO:0003723">
    <property type="term" value="F:RNA binding"/>
    <property type="evidence" value="ECO:0007669"/>
    <property type="project" value="UniProtKB-UniRule"/>
</dbReference>
<dbReference type="EMBL" id="CCBQ010000041">
    <property type="protein sequence ID" value="CDO94932.1"/>
    <property type="molecule type" value="Genomic_DNA"/>
</dbReference>
<feature type="region of interest" description="Disordered" evidence="3">
    <location>
        <begin position="328"/>
        <end position="367"/>
    </location>
</feature>
<feature type="domain" description="RRM" evidence="4">
    <location>
        <begin position="253"/>
        <end position="324"/>
    </location>
</feature>
<accession>A0A0A8L9K5</accession>
<evidence type="ECO:0000313" key="5">
    <source>
        <dbReference type="EMBL" id="CDO94932.1"/>
    </source>
</evidence>
<feature type="compositionally biased region" description="Low complexity" evidence="3">
    <location>
        <begin position="624"/>
        <end position="653"/>
    </location>
</feature>
<dbReference type="InterPro" id="IPR012677">
    <property type="entry name" value="Nucleotide-bd_a/b_plait_sf"/>
</dbReference>
<name>A0A0A8L9K5_9SACH</name>
<evidence type="ECO:0000256" key="1">
    <source>
        <dbReference type="ARBA" id="ARBA00022884"/>
    </source>
</evidence>
<reference evidence="5 6" key="1">
    <citation type="submission" date="2014-03" db="EMBL/GenBank/DDBJ databases">
        <title>The genome of Kluyveromyces dobzhanskii.</title>
        <authorList>
            <person name="Nystedt B."/>
            <person name="Astrom S."/>
        </authorList>
    </citation>
    <scope>NUCLEOTIDE SEQUENCE [LARGE SCALE GENOMIC DNA]</scope>
    <source>
        <strain evidence="5 6">CBS 2104</strain>
    </source>
</reference>
<feature type="region of interest" description="Disordered" evidence="3">
    <location>
        <begin position="527"/>
        <end position="569"/>
    </location>
</feature>
<dbReference type="SUPFAM" id="SSF54928">
    <property type="entry name" value="RNA-binding domain, RBD"/>
    <property type="match status" value="1"/>
</dbReference>
<dbReference type="SMART" id="SM00360">
    <property type="entry name" value="RRM"/>
    <property type="match status" value="1"/>
</dbReference>
<feature type="compositionally biased region" description="Polar residues" evidence="3">
    <location>
        <begin position="59"/>
        <end position="69"/>
    </location>
</feature>
<feature type="compositionally biased region" description="Acidic residues" evidence="3">
    <location>
        <begin position="109"/>
        <end position="120"/>
    </location>
</feature>
<dbReference type="InterPro" id="IPR000504">
    <property type="entry name" value="RRM_dom"/>
</dbReference>
<feature type="region of interest" description="Disordered" evidence="3">
    <location>
        <begin position="1"/>
        <end position="140"/>
    </location>
</feature>
<keyword evidence="1 2" id="KW-0694">RNA-binding</keyword>
<feature type="compositionally biased region" description="Basic and acidic residues" evidence="3">
    <location>
        <begin position="122"/>
        <end position="140"/>
    </location>
</feature>
<proteinExistence type="predicted"/>
<evidence type="ECO:0000256" key="3">
    <source>
        <dbReference type="SAM" id="MobiDB-lite"/>
    </source>
</evidence>
<feature type="compositionally biased region" description="Acidic residues" evidence="3">
    <location>
        <begin position="71"/>
        <end position="85"/>
    </location>
</feature>
<organism evidence="5 6">
    <name type="scientific">Kluyveromyces dobzhanskii CBS 2104</name>
    <dbReference type="NCBI Taxonomy" id="1427455"/>
    <lineage>
        <taxon>Eukaryota</taxon>
        <taxon>Fungi</taxon>
        <taxon>Dikarya</taxon>
        <taxon>Ascomycota</taxon>
        <taxon>Saccharomycotina</taxon>
        <taxon>Saccharomycetes</taxon>
        <taxon>Saccharomycetales</taxon>
        <taxon>Saccharomycetaceae</taxon>
        <taxon>Kluyveromyces</taxon>
    </lineage>
</organism>
<evidence type="ECO:0000256" key="2">
    <source>
        <dbReference type="PROSITE-ProRule" id="PRU00176"/>
    </source>
</evidence>
<feature type="compositionally biased region" description="Low complexity" evidence="3">
    <location>
        <begin position="89"/>
        <end position="108"/>
    </location>
</feature>
<feature type="region of interest" description="Disordered" evidence="3">
    <location>
        <begin position="624"/>
        <end position="712"/>
    </location>
</feature>
<feature type="compositionally biased region" description="Acidic residues" evidence="3">
    <location>
        <begin position="353"/>
        <end position="362"/>
    </location>
</feature>
<dbReference type="PROSITE" id="PS50102">
    <property type="entry name" value="RRM"/>
    <property type="match status" value="1"/>
</dbReference>
<dbReference type="PANTHER" id="PTHR13968">
    <property type="entry name" value="HETEROGENEOUS NUCLEAR RIBONUCLEOPROTEIN"/>
    <property type="match status" value="1"/>
</dbReference>
<dbReference type="Proteomes" id="UP000031516">
    <property type="component" value="Unassembled WGS sequence"/>
</dbReference>
<dbReference type="Pfam" id="PF00076">
    <property type="entry name" value="RRM_1"/>
    <property type="match status" value="1"/>
</dbReference>
<dbReference type="OrthoDB" id="10044938at2759"/>
<feature type="compositionally biased region" description="Low complexity" evidence="3">
    <location>
        <begin position="677"/>
        <end position="702"/>
    </location>
</feature>
<dbReference type="InterPro" id="IPR036621">
    <property type="entry name" value="Anticodon-bd_dom_sf"/>
</dbReference>
<dbReference type="InterPro" id="IPR035979">
    <property type="entry name" value="RBD_domain_sf"/>
</dbReference>
<comment type="caution">
    <text evidence="5">The sequence shown here is derived from an EMBL/GenBank/DDBJ whole genome shotgun (WGS) entry which is preliminary data.</text>
</comment>
<dbReference type="InterPro" id="IPR051186">
    <property type="entry name" value="RRM_HNRPC/RALY_subfam"/>
</dbReference>
<sequence>MSGEPVSQDATGSPVEEETHIQEVIEIDDPVIVEQEETTESEQPVEQHDSVELEEPASLEQQATATSTAEEIQEPEVEEEEEQNGDDLGGSTEASSTSGSFSGHNSTDGSDDNNDDELVEGAEGKAQVEEEKAEEKQELETSEKIDAGLLEKQFKLIKETHILQNPSFKNASEEEQISTLVAILNSDPQTEIPHATVDVTVDEKIVPESNKKTARFPRPIMSQPMSGEEKERYSVYLNGETKITEIQSFPPKSRLFIGNLPLKNVTKENLFRIFSPYGHIFQINIKNAFGFIQYDNPKSVLNAIQYESEELNFGKKLILEVSSSNARPQFDHGDHGSNTSSTYVTSSKRNYDNEEIEEEDMYSDSHYKKSKKRTPQCLIYVKKAADRTYAYSAFTNISKKTGLETDMVILKPRMELRKLVNDAAYNGVWGVVLVNKSKNVDVQTFYLGPSGETKSDEYVAVSIEEAISIFNNIKTTKMGPPALSPVMNSQPYGMPPHAAIPQQPYGYMPPQQQYPGNVHMMPQQQMYGNMPPPQNYGMAPPPPMQQQQQQPPHGYQGYPQQPQMMPQQGALDQTQLLSALQNLPPNVVLNLLQLAQQPNQQQQQQALGVIQQIQAGIPLQQQQQQQLQQQSNQQQSPPPQQQQQQQPYGNYMPPQGPASNQPPPQSQQESRPQEVPNSQQDNQSQSRAQSQAQTQNNNNVQSLLDSLAKLQK</sequence>
<feature type="compositionally biased region" description="Polar residues" evidence="3">
    <location>
        <begin position="336"/>
        <end position="348"/>
    </location>
</feature>
<feature type="compositionally biased region" description="Pro residues" evidence="3">
    <location>
        <begin position="654"/>
        <end position="665"/>
    </location>
</feature>
<protein>
    <submittedName>
        <fullName evidence="5">WGS project CCBQ000000000 data, contig 00008</fullName>
    </submittedName>
</protein>
<gene>
    <name evidence="5" type="ORF">KLDO_g3185</name>
</gene>
<dbReference type="AlphaFoldDB" id="A0A0A8L9K5"/>
<feature type="compositionally biased region" description="Pro residues" evidence="3">
    <location>
        <begin position="530"/>
        <end position="544"/>
    </location>
</feature>
<dbReference type="PANTHER" id="PTHR13968:SF26">
    <property type="entry name" value="RRM DOMAIN-CONTAINING PROTEIN"/>
    <property type="match status" value="1"/>
</dbReference>
<dbReference type="Gene3D" id="3.40.50.800">
    <property type="entry name" value="Anticodon-binding domain"/>
    <property type="match status" value="1"/>
</dbReference>
<feature type="compositionally biased region" description="Low complexity" evidence="3">
    <location>
        <begin position="545"/>
        <end position="569"/>
    </location>
</feature>
<keyword evidence="6" id="KW-1185">Reference proteome</keyword>
<feature type="compositionally biased region" description="Acidic residues" evidence="3">
    <location>
        <begin position="25"/>
        <end position="40"/>
    </location>
</feature>
<dbReference type="SUPFAM" id="SSF52954">
    <property type="entry name" value="Class II aaRS ABD-related"/>
    <property type="match status" value="1"/>
</dbReference>